<keyword evidence="1" id="KW-0479">Metal-binding</keyword>
<comment type="similarity">
    <text evidence="1">Belongs to the dethiobiotin synthetase family.</text>
</comment>
<dbReference type="SUPFAM" id="SSF52540">
    <property type="entry name" value="P-loop containing nucleoside triphosphate hydrolases"/>
    <property type="match status" value="1"/>
</dbReference>
<comment type="pathway">
    <text evidence="1">Cofactor biosynthesis; biotin biosynthesis; biotin from 7,8-diaminononanoate: step 1/2.</text>
</comment>
<dbReference type="GO" id="GO:0005524">
    <property type="term" value="F:ATP binding"/>
    <property type="evidence" value="ECO:0007669"/>
    <property type="project" value="UniProtKB-UniRule"/>
</dbReference>
<dbReference type="InterPro" id="IPR004472">
    <property type="entry name" value="DTB_synth_BioD"/>
</dbReference>
<feature type="binding site" evidence="1">
    <location>
        <position position="40"/>
    </location>
    <ligand>
        <name>substrate</name>
    </ligand>
</feature>
<protein>
    <recommendedName>
        <fullName evidence="1">ATP-dependent dethiobiotin synthetase BioD</fullName>
        <ecNumber evidence="1">6.3.3.3</ecNumber>
    </recommendedName>
    <alternativeName>
        <fullName evidence="1">DTB synthetase</fullName>
        <shortName evidence="1">DTBS</shortName>
    </alternativeName>
    <alternativeName>
        <fullName evidence="1">Dethiobiotin synthase</fullName>
    </alternativeName>
</protein>
<comment type="subcellular location">
    <subcellularLocation>
        <location evidence="1">Cytoplasm</location>
    </subcellularLocation>
</comment>
<feature type="binding site" evidence="1">
    <location>
        <position position="48"/>
    </location>
    <ligand>
        <name>ATP</name>
        <dbReference type="ChEBI" id="CHEBI:30616"/>
    </ligand>
</feature>
<keyword evidence="1" id="KW-0460">Magnesium</keyword>
<dbReference type="EMBL" id="CP019688">
    <property type="protein sequence ID" value="AQQ14791.1"/>
    <property type="molecule type" value="Genomic_DNA"/>
</dbReference>
<dbReference type="PANTHER" id="PTHR43210:SF5">
    <property type="entry name" value="DETHIOBIOTIN SYNTHETASE"/>
    <property type="match status" value="1"/>
</dbReference>
<name>A0A1Q2HVB6_9CORY</name>
<dbReference type="PANTHER" id="PTHR43210">
    <property type="entry name" value="DETHIOBIOTIN SYNTHETASE"/>
    <property type="match status" value="1"/>
</dbReference>
<evidence type="ECO:0000313" key="3">
    <source>
        <dbReference type="Proteomes" id="UP000217209"/>
    </source>
</evidence>
<keyword evidence="1" id="KW-0547">Nucleotide-binding</keyword>
<dbReference type="EC" id="6.3.3.3" evidence="1"/>
<dbReference type="Proteomes" id="UP000217209">
    <property type="component" value="Chromosome"/>
</dbReference>
<dbReference type="GO" id="GO:0000287">
    <property type="term" value="F:magnesium ion binding"/>
    <property type="evidence" value="ECO:0007669"/>
    <property type="project" value="UniProtKB-UniRule"/>
</dbReference>
<keyword evidence="1 2" id="KW-0436">Ligase</keyword>
<dbReference type="CDD" id="cd03109">
    <property type="entry name" value="DTBS"/>
    <property type="match status" value="1"/>
</dbReference>
<comment type="caution">
    <text evidence="1">Lacks conserved residue(s) required for the propagation of feature annotation.</text>
</comment>
<feature type="binding site" evidence="1">
    <location>
        <position position="48"/>
    </location>
    <ligand>
        <name>Mg(2+)</name>
        <dbReference type="ChEBI" id="CHEBI:18420"/>
    </ligand>
</feature>
<feature type="binding site" evidence="1">
    <location>
        <begin position="106"/>
        <end position="109"/>
    </location>
    <ligand>
        <name>ATP</name>
        <dbReference type="ChEBI" id="CHEBI:30616"/>
    </ligand>
</feature>
<organism evidence="2 3">
    <name type="scientific">Corynebacterium glaucum</name>
    <dbReference type="NCBI Taxonomy" id="187491"/>
    <lineage>
        <taxon>Bacteria</taxon>
        <taxon>Bacillati</taxon>
        <taxon>Actinomycetota</taxon>
        <taxon>Actinomycetes</taxon>
        <taxon>Mycobacteriales</taxon>
        <taxon>Corynebacteriaceae</taxon>
        <taxon>Corynebacterium</taxon>
    </lineage>
</organism>
<dbReference type="NCBIfam" id="TIGR00347">
    <property type="entry name" value="bioD"/>
    <property type="match status" value="1"/>
</dbReference>
<dbReference type="HAMAP" id="MF_00336">
    <property type="entry name" value="BioD"/>
    <property type="match status" value="1"/>
</dbReference>
<dbReference type="GO" id="GO:0005829">
    <property type="term" value="C:cytosol"/>
    <property type="evidence" value="ECO:0007669"/>
    <property type="project" value="TreeGrafter"/>
</dbReference>
<feature type="binding site" evidence="1">
    <location>
        <position position="15"/>
    </location>
    <ligand>
        <name>Mg(2+)</name>
        <dbReference type="ChEBI" id="CHEBI:18420"/>
    </ligand>
</feature>
<feature type="binding site" evidence="1">
    <location>
        <begin position="11"/>
        <end position="16"/>
    </location>
    <ligand>
        <name>ATP</name>
        <dbReference type="ChEBI" id="CHEBI:30616"/>
    </ligand>
</feature>
<dbReference type="Pfam" id="PF13500">
    <property type="entry name" value="AAA_26"/>
    <property type="match status" value="1"/>
</dbReference>
<dbReference type="UniPathway" id="UPA00078">
    <property type="reaction ID" value="UER00161"/>
</dbReference>
<comment type="catalytic activity">
    <reaction evidence="1">
        <text>(7R,8S)-7,8-diammoniononanoate + CO2 + ATP = (4R,5S)-dethiobiotin + ADP + phosphate + 3 H(+)</text>
        <dbReference type="Rhea" id="RHEA:15805"/>
        <dbReference type="ChEBI" id="CHEBI:15378"/>
        <dbReference type="ChEBI" id="CHEBI:16526"/>
        <dbReference type="ChEBI" id="CHEBI:30616"/>
        <dbReference type="ChEBI" id="CHEBI:43474"/>
        <dbReference type="ChEBI" id="CHEBI:149469"/>
        <dbReference type="ChEBI" id="CHEBI:149473"/>
        <dbReference type="ChEBI" id="CHEBI:456216"/>
        <dbReference type="EC" id="6.3.3.3"/>
    </reaction>
</comment>
<gene>
    <name evidence="1 2" type="primary">bioD</name>
    <name evidence="2" type="ORF">CGLAU_04075</name>
</gene>
<evidence type="ECO:0000313" key="2">
    <source>
        <dbReference type="EMBL" id="AQQ14791.1"/>
    </source>
</evidence>
<feature type="active site" evidence="1">
    <location>
        <position position="36"/>
    </location>
</feature>
<accession>A0A1Q2HVB6</accession>
<keyword evidence="1" id="KW-0093">Biotin biosynthesis</keyword>
<feature type="binding site" evidence="1">
    <location>
        <position position="106"/>
    </location>
    <ligand>
        <name>Mg(2+)</name>
        <dbReference type="ChEBI" id="CHEBI:18420"/>
    </ligand>
</feature>
<sequence length="224" mass="23059">MIICVTGTNTDVGKTIATAALANVIDQAGYNVIAAKPVQTGTTTDPGDAATVTRLTGLPTVQGWGFPEPLAPNLAARRAGEQAPSLREVVQWVRDLDAPDRTVLVEGAGGLLVRIGDDYSLADVAVELDAPLVVVTSLGLGSLNLAELTCVHARQRGLDVLGLVGGAMPAEPDLATALNVEELPRVTGVPYLGSLPAGAGKLSPKDFAAMAQEVLGPHARRFTP</sequence>
<dbReference type="GO" id="GO:0009102">
    <property type="term" value="P:biotin biosynthetic process"/>
    <property type="evidence" value="ECO:0007669"/>
    <property type="project" value="UniProtKB-UniRule"/>
</dbReference>
<evidence type="ECO:0000256" key="1">
    <source>
        <dbReference type="HAMAP-Rule" id="MF_00336"/>
    </source>
</evidence>
<comment type="cofactor">
    <cofactor evidence="1">
        <name>Mg(2+)</name>
        <dbReference type="ChEBI" id="CHEBI:18420"/>
    </cofactor>
</comment>
<proteinExistence type="inferred from homology"/>
<dbReference type="OrthoDB" id="9802610at2"/>
<feature type="binding site" evidence="1">
    <location>
        <begin position="196"/>
        <end position="198"/>
    </location>
    <ligand>
        <name>ATP</name>
        <dbReference type="ChEBI" id="CHEBI:30616"/>
    </ligand>
</feature>
<keyword evidence="1" id="KW-0963">Cytoplasm</keyword>
<dbReference type="Gene3D" id="3.40.50.300">
    <property type="entry name" value="P-loop containing nucleotide triphosphate hydrolases"/>
    <property type="match status" value="1"/>
</dbReference>
<comment type="subunit">
    <text evidence="1">Homodimer.</text>
</comment>
<keyword evidence="3" id="KW-1185">Reference proteome</keyword>
<reference evidence="2 3" key="1">
    <citation type="submission" date="2016-12" db="EMBL/GenBank/DDBJ databases">
        <authorList>
            <person name="Song W.-J."/>
            <person name="Kurnit D.M."/>
        </authorList>
    </citation>
    <scope>NUCLEOTIDE SEQUENCE [LARGE SCALE GENOMIC DNA]</scope>
    <source>
        <strain evidence="2 3">DSM 30827</strain>
    </source>
</reference>
<dbReference type="GO" id="GO:0004141">
    <property type="term" value="F:dethiobiotin synthase activity"/>
    <property type="evidence" value="ECO:0007669"/>
    <property type="project" value="UniProtKB-UniRule"/>
</dbReference>
<dbReference type="AlphaFoldDB" id="A0A1Q2HVB6"/>
<dbReference type="KEGG" id="cgv:CGLAU_04075"/>
<dbReference type="RefSeq" id="WP_095659581.1">
    <property type="nucleotide sequence ID" value="NZ_CP019688.1"/>
</dbReference>
<dbReference type="InterPro" id="IPR027417">
    <property type="entry name" value="P-loop_NTPase"/>
</dbReference>
<comment type="function">
    <text evidence="1">Catalyzes a mechanistically unusual reaction, the ATP-dependent insertion of CO2 between the N7 and N8 nitrogen atoms of 7,8-diaminopelargonic acid (DAPA, also called 7,8-diammoniononanoate) to form a ureido ring.</text>
</comment>
<keyword evidence="1" id="KW-0067">ATP-binding</keyword>
<dbReference type="PIRSF" id="PIRSF006755">
    <property type="entry name" value="DTB_synth"/>
    <property type="match status" value="1"/>
</dbReference>